<dbReference type="Proteomes" id="UP001236014">
    <property type="component" value="Chromosome"/>
</dbReference>
<evidence type="ECO:0000313" key="2">
    <source>
        <dbReference type="EMBL" id="WIX78533.1"/>
    </source>
</evidence>
<dbReference type="GO" id="GO:0003677">
    <property type="term" value="F:DNA binding"/>
    <property type="evidence" value="ECO:0007669"/>
    <property type="project" value="InterPro"/>
</dbReference>
<gene>
    <name evidence="2" type="ORF">QRX50_45515</name>
</gene>
<organism evidence="2 3">
    <name type="scientific">Amycolatopsis carbonis</name>
    <dbReference type="NCBI Taxonomy" id="715471"/>
    <lineage>
        <taxon>Bacteria</taxon>
        <taxon>Bacillati</taxon>
        <taxon>Actinomycetota</taxon>
        <taxon>Actinomycetes</taxon>
        <taxon>Pseudonocardiales</taxon>
        <taxon>Pseudonocardiaceae</taxon>
        <taxon>Amycolatopsis</taxon>
    </lineage>
</organism>
<evidence type="ECO:0000313" key="3">
    <source>
        <dbReference type="Proteomes" id="UP001236014"/>
    </source>
</evidence>
<dbReference type="InterPro" id="IPR010982">
    <property type="entry name" value="Lambda_DNA-bd_dom_sf"/>
</dbReference>
<dbReference type="RefSeq" id="WP_285969248.1">
    <property type="nucleotide sequence ID" value="NZ_CP127294.1"/>
</dbReference>
<reference evidence="2 3" key="1">
    <citation type="submission" date="2023-06" db="EMBL/GenBank/DDBJ databases">
        <authorList>
            <person name="Oyuntsetseg B."/>
            <person name="Kim S.B."/>
        </authorList>
    </citation>
    <scope>NUCLEOTIDE SEQUENCE [LARGE SCALE GENOMIC DNA]</scope>
    <source>
        <strain evidence="2 3">2-15</strain>
    </source>
</reference>
<dbReference type="AlphaFoldDB" id="A0A9Y2MV71"/>
<name>A0A9Y2MV71_9PSEU</name>
<dbReference type="EMBL" id="CP127294">
    <property type="protein sequence ID" value="WIX78533.1"/>
    <property type="molecule type" value="Genomic_DNA"/>
</dbReference>
<feature type="compositionally biased region" description="Basic and acidic residues" evidence="1">
    <location>
        <begin position="101"/>
        <end position="115"/>
    </location>
</feature>
<protein>
    <submittedName>
        <fullName evidence="2">Uncharacterized protein</fullName>
    </submittedName>
</protein>
<accession>A0A9Y2MV71</accession>
<proteinExistence type="predicted"/>
<dbReference type="Gene3D" id="1.10.260.40">
    <property type="entry name" value="lambda repressor-like DNA-binding domains"/>
    <property type="match status" value="1"/>
</dbReference>
<dbReference type="KEGG" id="acab:QRX50_45515"/>
<feature type="region of interest" description="Disordered" evidence="1">
    <location>
        <begin position="90"/>
        <end position="115"/>
    </location>
</feature>
<sequence length="115" mass="12806">MTVELAEQEAAPIPLSALEQLVTVAERLDQIRREEGLTFREAGRMLGIRAANVLVMKTRAVTSTTVPLLDAYARYLGCSLRVLLVEDDPGQRQPPWRQRMPHGDNPADAHAMTEL</sequence>
<evidence type="ECO:0000256" key="1">
    <source>
        <dbReference type="SAM" id="MobiDB-lite"/>
    </source>
</evidence>
<keyword evidence="3" id="KW-1185">Reference proteome</keyword>
<dbReference type="SUPFAM" id="SSF47413">
    <property type="entry name" value="lambda repressor-like DNA-binding domains"/>
    <property type="match status" value="1"/>
</dbReference>